<dbReference type="InterPro" id="IPR019734">
    <property type="entry name" value="TPR_rpt"/>
</dbReference>
<dbReference type="AlphaFoldDB" id="A0A811MA27"/>
<keyword evidence="4" id="KW-1185">Reference proteome</keyword>
<dbReference type="InterPro" id="IPR011990">
    <property type="entry name" value="TPR-like_helical_dom_sf"/>
</dbReference>
<name>A0A811MA27_9POAL</name>
<proteinExistence type="predicted"/>
<evidence type="ECO:0000313" key="4">
    <source>
        <dbReference type="Proteomes" id="UP000604825"/>
    </source>
</evidence>
<dbReference type="PANTHER" id="PTHR26312:SF222">
    <property type="entry name" value="EXPRESSED PROTEIN"/>
    <property type="match status" value="1"/>
</dbReference>
<reference evidence="3" key="1">
    <citation type="submission" date="2020-10" db="EMBL/GenBank/DDBJ databases">
        <authorList>
            <person name="Han B."/>
            <person name="Lu T."/>
            <person name="Zhao Q."/>
            <person name="Huang X."/>
            <person name="Zhao Y."/>
        </authorList>
    </citation>
    <scope>NUCLEOTIDE SEQUENCE</scope>
</reference>
<keyword evidence="1" id="KW-0802">TPR repeat</keyword>
<comment type="caution">
    <text evidence="3">The sequence shown here is derived from an EMBL/GenBank/DDBJ whole genome shotgun (WGS) entry which is preliminary data.</text>
</comment>
<evidence type="ECO:0000256" key="2">
    <source>
        <dbReference type="SAM" id="MobiDB-lite"/>
    </source>
</evidence>
<dbReference type="PANTHER" id="PTHR26312">
    <property type="entry name" value="TETRATRICOPEPTIDE REPEAT PROTEIN 5"/>
    <property type="match status" value="1"/>
</dbReference>
<dbReference type="OrthoDB" id="1926212at2759"/>
<dbReference type="EMBL" id="CAJGYO010000001">
    <property type="protein sequence ID" value="CAD6201938.1"/>
    <property type="molecule type" value="Genomic_DNA"/>
</dbReference>
<gene>
    <name evidence="3" type="ORF">NCGR_LOCUS329</name>
</gene>
<protein>
    <submittedName>
        <fullName evidence="3">Uncharacterized protein</fullName>
    </submittedName>
</protein>
<evidence type="ECO:0000256" key="1">
    <source>
        <dbReference type="PROSITE-ProRule" id="PRU00339"/>
    </source>
</evidence>
<dbReference type="Proteomes" id="UP000604825">
    <property type="component" value="Unassembled WGS sequence"/>
</dbReference>
<dbReference type="SUPFAM" id="SSF48452">
    <property type="entry name" value="TPR-like"/>
    <property type="match status" value="1"/>
</dbReference>
<feature type="compositionally biased region" description="Acidic residues" evidence="2">
    <location>
        <begin position="106"/>
        <end position="117"/>
    </location>
</feature>
<organism evidence="3 4">
    <name type="scientific">Miscanthus lutarioriparius</name>
    <dbReference type="NCBI Taxonomy" id="422564"/>
    <lineage>
        <taxon>Eukaryota</taxon>
        <taxon>Viridiplantae</taxon>
        <taxon>Streptophyta</taxon>
        <taxon>Embryophyta</taxon>
        <taxon>Tracheophyta</taxon>
        <taxon>Spermatophyta</taxon>
        <taxon>Magnoliopsida</taxon>
        <taxon>Liliopsida</taxon>
        <taxon>Poales</taxon>
        <taxon>Poaceae</taxon>
        <taxon>PACMAD clade</taxon>
        <taxon>Panicoideae</taxon>
        <taxon>Andropogonodae</taxon>
        <taxon>Andropogoneae</taxon>
        <taxon>Saccharinae</taxon>
        <taxon>Miscanthus</taxon>
    </lineage>
</organism>
<dbReference type="Gene3D" id="1.25.40.10">
    <property type="entry name" value="Tetratricopeptide repeat domain"/>
    <property type="match status" value="1"/>
</dbReference>
<feature type="repeat" description="TPR" evidence="1">
    <location>
        <begin position="215"/>
        <end position="248"/>
    </location>
</feature>
<feature type="region of interest" description="Disordered" evidence="2">
    <location>
        <begin position="96"/>
        <end position="117"/>
    </location>
</feature>
<accession>A0A811MA27</accession>
<sequence>MLVRSASTPVLGALLLSGSHSPAVSSPAVHFPESPAAAYHPAPISCHLAGPGSGSEHERSRAGMRRTCSEDNLASLAGGRADDDDHLLPPVPLEIIQSFRGRQASPDDEEDEDEEDAYEVERELRFGQFSFAGGGTGSTYSQEHPLFLARGLGIDRLGSGLLIADGGGAGFGGSDGGGGSNLVASGNGGDRSGIEMHYKKMIEEDPCNGLFLRNYAQFLYQASSSLVKGDYRRAEEYYSRAILTDPDDGELLSEYAKLVWDVHRDEERASSYFERAAKASPQNSHVLAAHATFLWDTDDEESGSDVLSSYAGFAQPAHSSTLASATT</sequence>
<dbReference type="PROSITE" id="PS50005">
    <property type="entry name" value="TPR"/>
    <property type="match status" value="1"/>
</dbReference>
<evidence type="ECO:0000313" key="3">
    <source>
        <dbReference type="EMBL" id="CAD6201938.1"/>
    </source>
</evidence>